<dbReference type="Gene3D" id="3.40.50.2300">
    <property type="match status" value="2"/>
</dbReference>
<organism evidence="6 7">
    <name type="scientific">Amycolatopsis rhabdoformis</name>
    <dbReference type="NCBI Taxonomy" id="1448059"/>
    <lineage>
        <taxon>Bacteria</taxon>
        <taxon>Bacillati</taxon>
        <taxon>Actinomycetota</taxon>
        <taxon>Actinomycetes</taxon>
        <taxon>Pseudonocardiales</taxon>
        <taxon>Pseudonocardiaceae</taxon>
        <taxon>Amycolatopsis</taxon>
    </lineage>
</organism>
<evidence type="ECO:0000313" key="7">
    <source>
        <dbReference type="Proteomes" id="UP001330812"/>
    </source>
</evidence>
<dbReference type="Pfam" id="PF13407">
    <property type="entry name" value="Peripla_BP_4"/>
    <property type="match status" value="1"/>
</dbReference>
<evidence type="ECO:0000256" key="1">
    <source>
        <dbReference type="ARBA" id="ARBA00004196"/>
    </source>
</evidence>
<evidence type="ECO:0000256" key="4">
    <source>
        <dbReference type="SAM" id="SignalP"/>
    </source>
</evidence>
<evidence type="ECO:0000313" key="6">
    <source>
        <dbReference type="EMBL" id="WSE33533.1"/>
    </source>
</evidence>
<evidence type="ECO:0000256" key="3">
    <source>
        <dbReference type="ARBA" id="ARBA00022729"/>
    </source>
</evidence>
<comment type="similarity">
    <text evidence="2">Belongs to the bacterial solute-binding protein 2 family.</text>
</comment>
<keyword evidence="3 4" id="KW-0732">Signal</keyword>
<dbReference type="SUPFAM" id="SSF53822">
    <property type="entry name" value="Periplasmic binding protein-like I"/>
    <property type="match status" value="1"/>
</dbReference>
<reference evidence="6 7" key="1">
    <citation type="journal article" date="2015" name="Int. J. Syst. Evol. Microbiol.">
        <title>Amycolatopsis rhabdoformis sp. nov., an actinomycete isolated from a tropical forest soil.</title>
        <authorList>
            <person name="Souza W.R."/>
            <person name="Silva R.E."/>
            <person name="Goodfellow M."/>
            <person name="Busarakam K."/>
            <person name="Figueiro F.S."/>
            <person name="Ferreira D."/>
            <person name="Rodrigues-Filho E."/>
            <person name="Moraes L.A.B."/>
            <person name="Zucchi T.D."/>
        </authorList>
    </citation>
    <scope>NUCLEOTIDE SEQUENCE [LARGE SCALE GENOMIC DNA]</scope>
    <source>
        <strain evidence="6 7">NCIMB 14900</strain>
    </source>
</reference>
<comment type="subcellular location">
    <subcellularLocation>
        <location evidence="1">Cell envelope</location>
    </subcellularLocation>
</comment>
<dbReference type="EMBL" id="CP142149">
    <property type="protein sequence ID" value="WSE33533.1"/>
    <property type="molecule type" value="Genomic_DNA"/>
</dbReference>
<keyword evidence="7" id="KW-1185">Reference proteome</keyword>
<feature type="signal peptide" evidence="4">
    <location>
        <begin position="1"/>
        <end position="22"/>
    </location>
</feature>
<dbReference type="PANTHER" id="PTHR46847:SF1">
    <property type="entry name" value="D-ALLOSE-BINDING PERIPLASMIC PROTEIN-RELATED"/>
    <property type="match status" value="1"/>
</dbReference>
<dbReference type="PROSITE" id="PS51257">
    <property type="entry name" value="PROKAR_LIPOPROTEIN"/>
    <property type="match status" value="1"/>
</dbReference>
<accession>A0ABZ1III7</accession>
<dbReference type="PANTHER" id="PTHR46847">
    <property type="entry name" value="D-ALLOSE-BINDING PERIPLASMIC PROTEIN-RELATED"/>
    <property type="match status" value="1"/>
</dbReference>
<evidence type="ECO:0000259" key="5">
    <source>
        <dbReference type="Pfam" id="PF13407"/>
    </source>
</evidence>
<dbReference type="Proteomes" id="UP001330812">
    <property type="component" value="Chromosome"/>
</dbReference>
<feature type="chain" id="PRO_5046802665" evidence="4">
    <location>
        <begin position="23"/>
        <end position="388"/>
    </location>
</feature>
<sequence length="388" mass="39041">MKPTHTLSALIAVGALSLTACSASQVAATSEQGSASAAPVTGAESVVRTAQAELAKYTAEPPFVAPNDPFAVAGLRGKRVAIVAVDQTTPSLLSTIKGAQAAAKVAGLETTVYDAKDTPSEMTAGVAQAVAAHVDAIVLVGVSAALVSAQLASARSAGIPVVMANNSQPDAKAPGQGAGAALFANSAPDYRLQGRLAADAAIVRSGGAAKAILVTTDGIDPAPAVSQGFEDGLAACSTCEVLDRRHVQLQDWFNGNLASLTTSALSTNKDANIVLPIYVTMAMFMVPAAQQAGKAGKVTFFSTSAPPDGAALLAANASLGGLAGMSDDYVGWLAINQAMRGMLELAPGNPTVPTRYLTGETVKKAGTSGEALYGIAYQAGFRKLWGLG</sequence>
<protein>
    <submittedName>
        <fullName evidence="6">Substrate-binding domain-containing protein</fullName>
    </submittedName>
</protein>
<dbReference type="InterPro" id="IPR028082">
    <property type="entry name" value="Peripla_BP_I"/>
</dbReference>
<gene>
    <name evidence="6" type="ORF">VSH64_15700</name>
</gene>
<dbReference type="InterPro" id="IPR025997">
    <property type="entry name" value="SBP_2_dom"/>
</dbReference>
<dbReference type="RefSeq" id="WP_326836331.1">
    <property type="nucleotide sequence ID" value="NZ_CP142149.1"/>
</dbReference>
<evidence type="ECO:0000256" key="2">
    <source>
        <dbReference type="ARBA" id="ARBA00007639"/>
    </source>
</evidence>
<feature type="domain" description="Periplasmic binding protein" evidence="5">
    <location>
        <begin position="94"/>
        <end position="339"/>
    </location>
</feature>
<name>A0ABZ1III7_9PSEU</name>
<proteinExistence type="inferred from homology"/>